<name>E1QP23_VULDI</name>
<keyword evidence="1" id="KW-1133">Transmembrane helix</keyword>
<keyword evidence="1" id="KW-0472">Membrane</keyword>
<proteinExistence type="predicted"/>
<dbReference type="HOGENOM" id="CLU_481151_0_0_2"/>
<feature type="transmembrane region" description="Helical" evidence="1">
    <location>
        <begin position="470"/>
        <end position="489"/>
    </location>
</feature>
<protein>
    <submittedName>
        <fullName evidence="2">Uncharacterized protein</fullName>
    </submittedName>
</protein>
<keyword evidence="1" id="KW-0812">Transmembrane</keyword>
<dbReference type="EMBL" id="CP002100">
    <property type="protein sequence ID" value="ADN51388.1"/>
    <property type="molecule type" value="Genomic_DNA"/>
</dbReference>
<reference evidence="3" key="2">
    <citation type="journal article" date="2010" name="Stand. Genomic Sci.">
        <title>Complete genome sequence of Vulcanisaeta distributa type strain (IC-017T).</title>
        <authorList>
            <person name="Mavromatis K."/>
            <person name="Sikorski J."/>
            <person name="Pabst E."/>
            <person name="Teshima H."/>
            <person name="Lapidus A."/>
            <person name="Lucas S."/>
            <person name="Nolan M."/>
            <person name="Glavina Del Rio T."/>
            <person name="Cheng J."/>
            <person name="Bruce D."/>
            <person name="Goodwin L."/>
            <person name="Pitluck S."/>
            <person name="Liolios K."/>
            <person name="Ivanova N."/>
            <person name="Mikhailova N."/>
            <person name="Pati A."/>
            <person name="Chen A."/>
            <person name="Palaniappan K."/>
            <person name="Land M."/>
            <person name="Hauser L."/>
            <person name="Chang Y."/>
            <person name="Jeffries C."/>
            <person name="Rohde M."/>
            <person name="Spring S."/>
            <person name="Goker M."/>
            <person name="Wirth R."/>
            <person name="Woyke T."/>
            <person name="Bristow J."/>
            <person name="Eisen J."/>
            <person name="Markowitz V."/>
            <person name="Hugenholtz P."/>
            <person name="Klenk H."/>
            <person name="Kyrpides N."/>
        </authorList>
    </citation>
    <scope>NUCLEOTIDE SEQUENCE [LARGE SCALE GENOMIC DNA]</scope>
    <source>
        <strain evidence="3">DSM 14429 / JCM 11212 / NBRC 100878 / IC-017</strain>
    </source>
</reference>
<reference evidence="2 3" key="1">
    <citation type="journal article" date="2010" name="Stand. Genomic Sci.">
        <title>Complete genome sequence of Vulcanisaeta distributa type strain (IC-017).</title>
        <authorList>
            <person name="Mavromatis K."/>
            <person name="Sikorski J."/>
            <person name="Pabst E."/>
            <person name="Teshima H."/>
            <person name="Lapidus A."/>
            <person name="Lucas S."/>
            <person name="Nolan M."/>
            <person name="Glavina Del Rio T."/>
            <person name="Cheng J.F."/>
            <person name="Bruce D."/>
            <person name="Goodwin L."/>
            <person name="Pitluck S."/>
            <person name="Liolios K."/>
            <person name="Ivanova N."/>
            <person name="Mikhailova N."/>
            <person name="Pati A."/>
            <person name="Chen A."/>
            <person name="Palaniappan K."/>
            <person name="Land M."/>
            <person name="Hauser L."/>
            <person name="Chang Y.J."/>
            <person name="Jeffries C.D."/>
            <person name="Rohde M."/>
            <person name="Spring S."/>
            <person name="Goker M."/>
            <person name="Wirth R."/>
            <person name="Woyke T."/>
            <person name="Bristow J."/>
            <person name="Eisen J.A."/>
            <person name="Markowitz V."/>
            <person name="Hugenholtz P."/>
            <person name="Klenk H.P."/>
            <person name="Kyrpides N.C."/>
        </authorList>
    </citation>
    <scope>NUCLEOTIDE SEQUENCE [LARGE SCALE GENOMIC DNA]</scope>
    <source>
        <strain evidence="3">DSM 14429 / JCM 11212 / NBRC 100878 / IC-017</strain>
    </source>
</reference>
<feature type="transmembrane region" description="Helical" evidence="1">
    <location>
        <begin position="501"/>
        <end position="520"/>
    </location>
</feature>
<sequence length="592" mass="64006">MSMPRWVRNPRLIALVMLSMAALSITIIALAQAQVSTQPRLFMTLAGQAYEINYYNVTMLPAPTVVVHGYVNGTPAPFTVSLFAITPRRIYTVGYYYGVGTVSINLTGAIMSEVATIWLDEYGNNVMPSLMAFITYGSNNETWTVIAAIPYNPSWIIEKKPIEISINAEFNKVRPVHAIPLKGTAVKVSTQSTQAGQVNGSNDPFGFTYVGSCSSSSNIAYPPIPSSTETVTYYWVLEQCSEFEGGIPLMFVGWGSDLWNIINAEIKISNIGGTAQKDSGLFGVLNESGINVPNGLVLVGPTYTFSNTYTITMPSSITDVFIEYGSLNEEVSSGIIYYTVPGSGFFYIGLPSYVAYVAFQEYEATSFYSEPTGFWANGTETLAPLPTDFSGSYLYVYPYLDVGNGSMTGSFLGIIYVARNYGKMLINLDDAYSTVSSYCGPAPPLTGYSGNQYYIGYSLSSITSAYSPNIIGWAFMIGGLFALAAPEIAEAMGLSQTLLTFIKYLSIGISSALTIAGAFVNTALVNQYNFGLTATVYVYLPSQYTPLYVTFIGSPKVTSTSGSQSLYPMGIIVNSTNYYNMGGLISGLQCNT</sequence>
<dbReference type="KEGG" id="vdi:Vdis_2016"/>
<organism evidence="2 3">
    <name type="scientific">Vulcanisaeta distributa (strain DSM 14429 / JCM 11212 / NBRC 100878 / IC-017)</name>
    <dbReference type="NCBI Taxonomy" id="572478"/>
    <lineage>
        <taxon>Archaea</taxon>
        <taxon>Thermoproteota</taxon>
        <taxon>Thermoprotei</taxon>
        <taxon>Thermoproteales</taxon>
        <taxon>Thermoproteaceae</taxon>
        <taxon>Vulcanisaeta</taxon>
    </lineage>
</organism>
<dbReference type="Proteomes" id="UP000006681">
    <property type="component" value="Chromosome"/>
</dbReference>
<evidence type="ECO:0000313" key="2">
    <source>
        <dbReference type="EMBL" id="ADN51388.1"/>
    </source>
</evidence>
<evidence type="ECO:0000256" key="1">
    <source>
        <dbReference type="SAM" id="Phobius"/>
    </source>
</evidence>
<dbReference type="AlphaFoldDB" id="E1QP23"/>
<evidence type="ECO:0000313" key="3">
    <source>
        <dbReference type="Proteomes" id="UP000006681"/>
    </source>
</evidence>
<accession>E1QP23</accession>
<keyword evidence="3" id="KW-1185">Reference proteome</keyword>
<gene>
    <name evidence="2" type="ordered locus">Vdis_2016</name>
</gene>
<dbReference type="eggNOG" id="arCOG07344">
    <property type="taxonomic scope" value="Archaea"/>
</dbReference>